<comment type="caution">
    <text evidence="10">The sequence shown here is derived from an EMBL/GenBank/DDBJ whole genome shotgun (WGS) entry which is preliminary data.</text>
</comment>
<dbReference type="InterPro" id="IPR003437">
    <property type="entry name" value="GcvP"/>
</dbReference>
<dbReference type="AlphaFoldDB" id="A0AAE0K9S0"/>
<keyword evidence="3 6" id="KW-0663">Pyridoxal phosphate</keyword>
<dbReference type="FunFam" id="3.40.640.10:FF:000007">
    <property type="entry name" value="glycine dehydrogenase (Decarboxylating), mitochondrial"/>
    <property type="match status" value="1"/>
</dbReference>
<dbReference type="Gene3D" id="3.40.640.10">
    <property type="entry name" value="Type I PLP-dependent aspartate aminotransferase-like (Major domain)"/>
    <property type="match status" value="2"/>
</dbReference>
<proteinExistence type="inferred from homology"/>
<keyword evidence="7" id="KW-0809">Transit peptide</keyword>
<dbReference type="Pfam" id="PF21478">
    <property type="entry name" value="GcvP2_C"/>
    <property type="match status" value="1"/>
</dbReference>
<dbReference type="PANTHER" id="PTHR11773:SF1">
    <property type="entry name" value="GLYCINE DEHYDROGENASE (DECARBOXYLATING), MITOCHONDRIAL"/>
    <property type="match status" value="1"/>
</dbReference>
<comment type="subunit">
    <text evidence="7">The glycine cleavage system is composed of four proteins: P, T, L and H.</text>
</comment>
<dbReference type="PANTHER" id="PTHR11773">
    <property type="entry name" value="GLYCINE DEHYDROGENASE, DECARBOXYLATING"/>
    <property type="match status" value="1"/>
</dbReference>
<evidence type="ECO:0000313" key="11">
    <source>
        <dbReference type="Proteomes" id="UP001285441"/>
    </source>
</evidence>
<dbReference type="Proteomes" id="UP001285441">
    <property type="component" value="Unassembled WGS sequence"/>
</dbReference>
<evidence type="ECO:0000259" key="8">
    <source>
        <dbReference type="Pfam" id="PF02347"/>
    </source>
</evidence>
<evidence type="ECO:0000259" key="9">
    <source>
        <dbReference type="Pfam" id="PF21478"/>
    </source>
</evidence>
<comment type="function">
    <text evidence="7">The glycine cleavage system catalyzes the degradation of glycine.</text>
</comment>
<dbReference type="NCBIfam" id="TIGR00461">
    <property type="entry name" value="gcvP"/>
    <property type="match status" value="1"/>
</dbReference>
<feature type="domain" description="Glycine dehydrogenase C-terminal" evidence="9">
    <location>
        <begin position="899"/>
        <end position="1020"/>
    </location>
</feature>
<evidence type="ECO:0000313" key="10">
    <source>
        <dbReference type="EMBL" id="KAK3372152.1"/>
    </source>
</evidence>
<keyword evidence="7" id="KW-0496">Mitochondrion</keyword>
<reference evidence="10" key="1">
    <citation type="journal article" date="2023" name="Mol. Phylogenet. Evol.">
        <title>Genome-scale phylogeny and comparative genomics of the fungal order Sordariales.</title>
        <authorList>
            <person name="Hensen N."/>
            <person name="Bonometti L."/>
            <person name="Westerberg I."/>
            <person name="Brannstrom I.O."/>
            <person name="Guillou S."/>
            <person name="Cros-Aarteil S."/>
            <person name="Calhoun S."/>
            <person name="Haridas S."/>
            <person name="Kuo A."/>
            <person name="Mondo S."/>
            <person name="Pangilinan J."/>
            <person name="Riley R."/>
            <person name="LaButti K."/>
            <person name="Andreopoulos B."/>
            <person name="Lipzen A."/>
            <person name="Chen C."/>
            <person name="Yan M."/>
            <person name="Daum C."/>
            <person name="Ng V."/>
            <person name="Clum A."/>
            <person name="Steindorff A."/>
            <person name="Ohm R.A."/>
            <person name="Martin F."/>
            <person name="Silar P."/>
            <person name="Natvig D.O."/>
            <person name="Lalanne C."/>
            <person name="Gautier V."/>
            <person name="Ament-Velasquez S.L."/>
            <person name="Kruys A."/>
            <person name="Hutchinson M.I."/>
            <person name="Powell A.J."/>
            <person name="Barry K."/>
            <person name="Miller A.N."/>
            <person name="Grigoriev I.V."/>
            <person name="Debuchy R."/>
            <person name="Gladieux P."/>
            <person name="Hiltunen Thoren M."/>
            <person name="Johannesson H."/>
        </authorList>
    </citation>
    <scope>NUCLEOTIDE SEQUENCE</scope>
    <source>
        <strain evidence="10">CBS 232.78</strain>
    </source>
</reference>
<dbReference type="EC" id="1.4.4.2" evidence="7"/>
<evidence type="ECO:0000256" key="3">
    <source>
        <dbReference type="ARBA" id="ARBA00022898"/>
    </source>
</evidence>
<evidence type="ECO:0000256" key="1">
    <source>
        <dbReference type="ARBA" id="ARBA00001933"/>
    </source>
</evidence>
<dbReference type="FunFam" id="3.40.640.10:FF:000005">
    <property type="entry name" value="Glycine dehydrogenase (decarboxylating), mitochondrial"/>
    <property type="match status" value="1"/>
</dbReference>
<dbReference type="SUPFAM" id="SSF53383">
    <property type="entry name" value="PLP-dependent transferases"/>
    <property type="match status" value="2"/>
</dbReference>
<sequence length="1094" mass="119876">MGGVSRQVGHLGQTTTLGALTLASRRALTLTRPAACRAFLHSKPLDREPRLPTLVHEKPFLRFPEWAASSRDGFASRHIGPDDQSTDEMLKALSPPVESLDEFVKQVIPRDILTTRALFASSPRKDFATAKAGGTLEGNKEWEVLTIGQSLAKKNVQNGKYMIGLGYYGTITPEVIKRNVLESPAWYTSYTPYQPEISQGRLESLLNFQTMVSDLTGLPISNASLLDEGTAAAEAMTMSFNALPASRARRPGRTYVVSSRVHPQTRSVLRGRAEGFGIKVVTMNLTQHDLSELEALGDDLVGVMVQYPDTHGQIWDFSQLADVVHKQGALLSAGTDLLALTALKPPGEWGADIAFGNAQRLGVPFGCGGPHAAFFAVQEKHKRKMPGRLIGVSKDRLGGRALRLALQTREQHIRREKATSNVCTAQALLANMSAFYAVYHGPKGLRAIADRVSLGARIIQSAAHHYGFTTFNTVDNEAIVPFDTVVIRCPDKAGSLSHLLKQRGIITTVRKHNAMLSISVDETTDEGDLYQIIDALRELSAHIKHQKDPGEAYMPDATFEVLNRFMKVHRELATSSEDGLGHIPEALRRKSPYLTHPVFNTHHSETELLRYIHHLQSKDLSLVHSMIPLGSCTMKLNGSTEMALITQPGFSNVHPFAPSIHTRGYQQLISALEVQLAEITGMDAVSLQPNSGAQGEFAGLRTIRAYLLSKGEKQRDICLIPVSAHGTNPASAAMAGMRVVPIKCDTKTGNLDLADLEAKCEQYSNEIGAMMITYPSTFGVFEPQIKQVCEIVHQHGGQVYMDGANMNAQIGLCSPGEIGADVCHLNLHKTFCIPHGGGGPGVGPICVKEHLKKHLPTTKTLAQDQTNLPVSSAPYGSASILPISWAYIALMGGQGLKQATKITLLNANYLLSQLKPHYPILYTNEHGRCAHEFILDVRPFHNTAGIEAIDIAKRLQDYGFHAPTMSWPVANTLMIEPTESESKEELDRFIEALVSIRQEIREIEEGKVPRDGNVLKMSPHPISDIIHGDGEAGAKWDRPYSRDKAAYPLPWLREKKFWPSIGRVNDTYGDLNLFCTCPPVEDTTGGNLSSVQEN</sequence>
<evidence type="ECO:0000256" key="4">
    <source>
        <dbReference type="ARBA" id="ARBA00023002"/>
    </source>
</evidence>
<dbReference type="GO" id="GO:0004375">
    <property type="term" value="F:glycine dehydrogenase (decarboxylating) activity"/>
    <property type="evidence" value="ECO:0007669"/>
    <property type="project" value="UniProtKB-UniRule"/>
</dbReference>
<feature type="domain" description="Glycine cleavage system P-protein N-terminal" evidence="8">
    <location>
        <begin position="582"/>
        <end position="856"/>
    </location>
</feature>
<dbReference type="Pfam" id="PF02347">
    <property type="entry name" value="GDC-P"/>
    <property type="match status" value="2"/>
</dbReference>
<accession>A0AAE0K9S0</accession>
<dbReference type="InterPro" id="IPR049315">
    <property type="entry name" value="GDC-P_N"/>
</dbReference>
<reference evidence="10" key="2">
    <citation type="submission" date="2023-06" db="EMBL/GenBank/DDBJ databases">
        <authorList>
            <consortium name="Lawrence Berkeley National Laboratory"/>
            <person name="Haridas S."/>
            <person name="Hensen N."/>
            <person name="Bonometti L."/>
            <person name="Westerberg I."/>
            <person name="Brannstrom I.O."/>
            <person name="Guillou S."/>
            <person name="Cros-Aarteil S."/>
            <person name="Calhoun S."/>
            <person name="Kuo A."/>
            <person name="Mondo S."/>
            <person name="Pangilinan J."/>
            <person name="Riley R."/>
            <person name="LaButti K."/>
            <person name="Andreopoulos B."/>
            <person name="Lipzen A."/>
            <person name="Chen C."/>
            <person name="Yanf M."/>
            <person name="Daum C."/>
            <person name="Ng V."/>
            <person name="Clum A."/>
            <person name="Steindorff A."/>
            <person name="Ohm R."/>
            <person name="Martin F."/>
            <person name="Silar P."/>
            <person name="Natvig D."/>
            <person name="Lalanne C."/>
            <person name="Gautier V."/>
            <person name="Ament-velasquez S.L."/>
            <person name="Kruys A."/>
            <person name="Hutchinson M.I."/>
            <person name="Powell A.J."/>
            <person name="Barry K."/>
            <person name="Miller A.N."/>
            <person name="Grigoriev I.V."/>
            <person name="Debuchy R."/>
            <person name="Gladieux P."/>
            <person name="Thoren M.H."/>
            <person name="Johannesson H."/>
        </authorList>
    </citation>
    <scope>NUCLEOTIDE SEQUENCE</scope>
    <source>
        <strain evidence="10">CBS 232.78</strain>
    </source>
</reference>
<feature type="modified residue" description="N6-(pyridoxal phosphate)lysine" evidence="6">
    <location>
        <position position="829"/>
    </location>
</feature>
<dbReference type="InterPro" id="IPR015424">
    <property type="entry name" value="PyrdxlP-dep_Trfase"/>
</dbReference>
<dbReference type="GO" id="GO:0005960">
    <property type="term" value="C:glycine cleavage complex"/>
    <property type="evidence" value="ECO:0007669"/>
    <property type="project" value="TreeGrafter"/>
</dbReference>
<comment type="similarity">
    <text evidence="2 7">Belongs to the GcvP family.</text>
</comment>
<dbReference type="InterPro" id="IPR049316">
    <property type="entry name" value="GDC-P_C"/>
</dbReference>
<dbReference type="InterPro" id="IPR020581">
    <property type="entry name" value="GDC_P"/>
</dbReference>
<keyword evidence="11" id="KW-1185">Reference proteome</keyword>
<dbReference type="GO" id="GO:0016594">
    <property type="term" value="F:glycine binding"/>
    <property type="evidence" value="ECO:0007669"/>
    <property type="project" value="TreeGrafter"/>
</dbReference>
<dbReference type="GO" id="GO:0019464">
    <property type="term" value="P:glycine decarboxylation via glycine cleavage system"/>
    <property type="evidence" value="ECO:0007669"/>
    <property type="project" value="TreeGrafter"/>
</dbReference>
<dbReference type="GO" id="GO:0005739">
    <property type="term" value="C:mitochondrion"/>
    <property type="evidence" value="ECO:0007669"/>
    <property type="project" value="UniProtKB-SubCell"/>
</dbReference>
<protein>
    <recommendedName>
        <fullName evidence="7">Glycine cleavage system P protein</fullName>
        <ecNumber evidence="7">1.4.4.2</ecNumber>
    </recommendedName>
</protein>
<dbReference type="CDD" id="cd00613">
    <property type="entry name" value="GDC-P"/>
    <property type="match status" value="2"/>
</dbReference>
<dbReference type="EMBL" id="JAULSW010000008">
    <property type="protein sequence ID" value="KAK3372152.1"/>
    <property type="molecule type" value="Genomic_DNA"/>
</dbReference>
<evidence type="ECO:0000256" key="2">
    <source>
        <dbReference type="ARBA" id="ARBA00010756"/>
    </source>
</evidence>
<dbReference type="NCBIfam" id="NF003346">
    <property type="entry name" value="PRK04366.1"/>
    <property type="match status" value="1"/>
</dbReference>
<comment type="subcellular location">
    <subcellularLocation>
        <location evidence="7">Mitochondrion</location>
    </subcellularLocation>
</comment>
<dbReference type="InterPro" id="IPR015422">
    <property type="entry name" value="PyrdxlP-dep_Trfase_small"/>
</dbReference>
<evidence type="ECO:0000256" key="5">
    <source>
        <dbReference type="ARBA" id="ARBA00049026"/>
    </source>
</evidence>
<evidence type="ECO:0000256" key="7">
    <source>
        <dbReference type="RuleBase" id="RU364056"/>
    </source>
</evidence>
<name>A0AAE0K9S0_9PEZI</name>
<comment type="catalytic activity">
    <reaction evidence="5 7">
        <text>N(6)-[(R)-lipoyl]-L-lysyl-[glycine-cleavage complex H protein] + glycine + H(+) = N(6)-[(R)-S(8)-aminomethyldihydrolipoyl]-L-lysyl-[glycine-cleavage complex H protein] + CO2</text>
        <dbReference type="Rhea" id="RHEA:24304"/>
        <dbReference type="Rhea" id="RHEA-COMP:10494"/>
        <dbReference type="Rhea" id="RHEA-COMP:10495"/>
        <dbReference type="ChEBI" id="CHEBI:15378"/>
        <dbReference type="ChEBI" id="CHEBI:16526"/>
        <dbReference type="ChEBI" id="CHEBI:57305"/>
        <dbReference type="ChEBI" id="CHEBI:83099"/>
        <dbReference type="ChEBI" id="CHEBI:83143"/>
        <dbReference type="EC" id="1.4.4.2"/>
    </reaction>
</comment>
<dbReference type="GO" id="GO:0030170">
    <property type="term" value="F:pyridoxal phosphate binding"/>
    <property type="evidence" value="ECO:0007669"/>
    <property type="project" value="TreeGrafter"/>
</dbReference>
<keyword evidence="4 7" id="KW-0560">Oxidoreductase</keyword>
<dbReference type="InterPro" id="IPR015421">
    <property type="entry name" value="PyrdxlP-dep_Trfase_major"/>
</dbReference>
<feature type="domain" description="Glycine cleavage system P-protein N-terminal" evidence="8">
    <location>
        <begin position="77"/>
        <end position="535"/>
    </location>
</feature>
<comment type="cofactor">
    <cofactor evidence="1 6 7">
        <name>pyridoxal 5'-phosphate</name>
        <dbReference type="ChEBI" id="CHEBI:597326"/>
    </cofactor>
</comment>
<dbReference type="Gene3D" id="3.90.1150.10">
    <property type="entry name" value="Aspartate Aminotransferase, domain 1"/>
    <property type="match status" value="2"/>
</dbReference>
<dbReference type="FunFam" id="3.90.1150.10:FF:000007">
    <property type="entry name" value="Glycine dehydrogenase (decarboxylating), mitochondrial"/>
    <property type="match status" value="1"/>
</dbReference>
<organism evidence="10 11">
    <name type="scientific">Podospora didyma</name>
    <dbReference type="NCBI Taxonomy" id="330526"/>
    <lineage>
        <taxon>Eukaryota</taxon>
        <taxon>Fungi</taxon>
        <taxon>Dikarya</taxon>
        <taxon>Ascomycota</taxon>
        <taxon>Pezizomycotina</taxon>
        <taxon>Sordariomycetes</taxon>
        <taxon>Sordariomycetidae</taxon>
        <taxon>Sordariales</taxon>
        <taxon>Podosporaceae</taxon>
        <taxon>Podospora</taxon>
    </lineage>
</organism>
<evidence type="ECO:0000256" key="6">
    <source>
        <dbReference type="PIRSR" id="PIRSR603437-50"/>
    </source>
</evidence>
<gene>
    <name evidence="10" type="ORF">B0H63DRAFT_402054</name>
</gene>